<keyword evidence="2" id="KW-1185">Reference proteome</keyword>
<comment type="caution">
    <text evidence="1">The sequence shown here is derived from an EMBL/GenBank/DDBJ whole genome shotgun (WGS) entry which is preliminary data.</text>
</comment>
<sequence length="309" mass="32891">MALIQPPMLTHGGTHPARAFRMMVRDLASGNQGITEGNDLKVREWSTPGAGVRVGDGSAVVRGAAWGQGSYTQYNVGDAIVPIAPTGSSARSDLICLRVEDPEYEGNRDPASDDIGYFYVVSGVSATTKTVPSGMTAIPLARLDIPANTATVTNAMIKDLRLIANPRRDRTLYTAYPSALSRLTAQNGQWYNWPAAARWKVAIPSWATSAKLVVTLAGLRLSESDVFASMQTCLGSDTGQTTAIDDDQGANVRRNTVVLADTITITAALRGTTQDLFVRTQPSKSEWGNLGVDGATSLIADVEFTEGIV</sequence>
<gene>
    <name evidence="1" type="ORF">F8144_05540</name>
</gene>
<reference evidence="1 2" key="1">
    <citation type="submission" date="2019-09" db="EMBL/GenBank/DDBJ databases">
        <title>Isolation and identification of active actinomycetes.</title>
        <authorList>
            <person name="Yu Z."/>
            <person name="Han C."/>
            <person name="Yu B."/>
        </authorList>
    </citation>
    <scope>NUCLEOTIDE SEQUENCE [LARGE SCALE GENOMIC DNA]</scope>
    <source>
        <strain evidence="1 2">NEAU-H2</strain>
    </source>
</reference>
<protein>
    <submittedName>
        <fullName evidence="1">Uncharacterized protein</fullName>
    </submittedName>
</protein>
<organism evidence="1 2">
    <name type="scientific">Streptomyces triticiradicis</name>
    <dbReference type="NCBI Taxonomy" id="2651189"/>
    <lineage>
        <taxon>Bacteria</taxon>
        <taxon>Bacillati</taxon>
        <taxon>Actinomycetota</taxon>
        <taxon>Actinomycetes</taxon>
        <taxon>Kitasatosporales</taxon>
        <taxon>Streptomycetaceae</taxon>
        <taxon>Streptomyces</taxon>
    </lineage>
</organism>
<evidence type="ECO:0000313" key="2">
    <source>
        <dbReference type="Proteomes" id="UP000442990"/>
    </source>
</evidence>
<dbReference type="Proteomes" id="UP000442990">
    <property type="component" value="Unassembled WGS sequence"/>
</dbReference>
<name>A0A7J5DM59_9ACTN</name>
<dbReference type="AlphaFoldDB" id="A0A7J5DM59"/>
<dbReference type="EMBL" id="WBKG01000003">
    <property type="protein sequence ID" value="KAB1989808.1"/>
    <property type="molecule type" value="Genomic_DNA"/>
</dbReference>
<dbReference type="RefSeq" id="WP_151468110.1">
    <property type="nucleotide sequence ID" value="NZ_WBKG01000003.1"/>
</dbReference>
<accession>A0A7J5DM59</accession>
<proteinExistence type="predicted"/>
<evidence type="ECO:0000313" key="1">
    <source>
        <dbReference type="EMBL" id="KAB1989808.1"/>
    </source>
</evidence>